<keyword evidence="3" id="KW-1185">Reference proteome</keyword>
<proteinExistence type="predicted"/>
<feature type="compositionally biased region" description="Basic and acidic residues" evidence="1">
    <location>
        <begin position="127"/>
        <end position="136"/>
    </location>
</feature>
<name>A0A7C8MPK1_9PLEO</name>
<accession>A0A7C8MPK1</accession>
<dbReference type="Proteomes" id="UP000481861">
    <property type="component" value="Unassembled WGS sequence"/>
</dbReference>
<comment type="caution">
    <text evidence="2">The sequence shown here is derived from an EMBL/GenBank/DDBJ whole genome shotgun (WGS) entry which is preliminary data.</text>
</comment>
<feature type="compositionally biased region" description="Basic residues" evidence="1">
    <location>
        <begin position="117"/>
        <end position="126"/>
    </location>
</feature>
<feature type="compositionally biased region" description="Basic and acidic residues" evidence="1">
    <location>
        <begin position="1"/>
        <end position="11"/>
    </location>
</feature>
<feature type="compositionally biased region" description="Basic residues" evidence="1">
    <location>
        <begin position="173"/>
        <end position="182"/>
    </location>
</feature>
<feature type="region of interest" description="Disordered" evidence="1">
    <location>
        <begin position="171"/>
        <end position="191"/>
    </location>
</feature>
<evidence type="ECO:0000313" key="2">
    <source>
        <dbReference type="EMBL" id="KAF2872005.1"/>
    </source>
</evidence>
<evidence type="ECO:0000313" key="3">
    <source>
        <dbReference type="Proteomes" id="UP000481861"/>
    </source>
</evidence>
<organism evidence="2 3">
    <name type="scientific">Massariosphaeria phaeospora</name>
    <dbReference type="NCBI Taxonomy" id="100035"/>
    <lineage>
        <taxon>Eukaryota</taxon>
        <taxon>Fungi</taxon>
        <taxon>Dikarya</taxon>
        <taxon>Ascomycota</taxon>
        <taxon>Pezizomycotina</taxon>
        <taxon>Dothideomycetes</taxon>
        <taxon>Pleosporomycetidae</taxon>
        <taxon>Pleosporales</taxon>
        <taxon>Pleosporales incertae sedis</taxon>
        <taxon>Massariosphaeria</taxon>
    </lineage>
</organism>
<sequence length="221" mass="26735">MARERDERDSRYYYGDNSSDDRDRERRSHHRRRHRHREDDGDDYSAARRERRERRRAEEARREAELDIDDLRARRASYYSRPDTERQRDSQRMAQELSSERERVDPRRSRTEVRRDGTRRKRRSHRVHDDRSDDYVYGRPRSRGVIEEVTTPPHPHFRLKDNFIAKNGGFKAQQKHVGKRTRPGTLGDETLLTTNKYPQTSYRDCDCHARPQSTPGFNKRI</sequence>
<feature type="compositionally biased region" description="Basic residues" evidence="1">
    <location>
        <begin position="27"/>
        <end position="36"/>
    </location>
</feature>
<dbReference type="EMBL" id="JAADJZ010000010">
    <property type="protein sequence ID" value="KAF2872005.1"/>
    <property type="molecule type" value="Genomic_DNA"/>
</dbReference>
<feature type="compositionally biased region" description="Basic and acidic residues" evidence="1">
    <location>
        <begin position="82"/>
        <end position="91"/>
    </location>
</feature>
<feature type="region of interest" description="Disordered" evidence="1">
    <location>
        <begin position="1"/>
        <end position="157"/>
    </location>
</feature>
<dbReference type="OrthoDB" id="3800378at2759"/>
<evidence type="ECO:0000256" key="1">
    <source>
        <dbReference type="SAM" id="MobiDB-lite"/>
    </source>
</evidence>
<feature type="compositionally biased region" description="Basic and acidic residues" evidence="1">
    <location>
        <begin position="45"/>
        <end position="73"/>
    </location>
</feature>
<gene>
    <name evidence="2" type="ORF">BDV95DRAFT_606570</name>
</gene>
<protein>
    <submittedName>
        <fullName evidence="2">Uncharacterized protein</fullName>
    </submittedName>
</protein>
<reference evidence="2 3" key="1">
    <citation type="submission" date="2020-01" db="EMBL/GenBank/DDBJ databases">
        <authorList>
            <consortium name="DOE Joint Genome Institute"/>
            <person name="Haridas S."/>
            <person name="Albert R."/>
            <person name="Binder M."/>
            <person name="Bloem J."/>
            <person name="Labutti K."/>
            <person name="Salamov A."/>
            <person name="Andreopoulos B."/>
            <person name="Baker S.E."/>
            <person name="Barry K."/>
            <person name="Bills G."/>
            <person name="Bluhm B.H."/>
            <person name="Cannon C."/>
            <person name="Castanera R."/>
            <person name="Culley D.E."/>
            <person name="Daum C."/>
            <person name="Ezra D."/>
            <person name="Gonzalez J.B."/>
            <person name="Henrissat B."/>
            <person name="Kuo A."/>
            <person name="Liang C."/>
            <person name="Lipzen A."/>
            <person name="Lutzoni F."/>
            <person name="Magnuson J."/>
            <person name="Mondo S."/>
            <person name="Nolan M."/>
            <person name="Ohm R."/>
            <person name="Pangilinan J."/>
            <person name="Park H.-J.H."/>
            <person name="Ramirez L."/>
            <person name="Alfaro M."/>
            <person name="Sun H."/>
            <person name="Tritt A."/>
            <person name="Yoshinaga Y."/>
            <person name="Zwiers L.-H.L."/>
            <person name="Turgeon B.G."/>
            <person name="Goodwin S.B."/>
            <person name="Spatafora J.W."/>
            <person name="Crous P.W."/>
            <person name="Grigoriev I.V."/>
        </authorList>
    </citation>
    <scope>NUCLEOTIDE SEQUENCE [LARGE SCALE GENOMIC DNA]</scope>
    <source>
        <strain evidence="2 3">CBS 611.86</strain>
    </source>
</reference>
<dbReference type="AlphaFoldDB" id="A0A7C8MPK1"/>
<feature type="compositionally biased region" description="Basic and acidic residues" evidence="1">
    <location>
        <begin position="98"/>
        <end position="116"/>
    </location>
</feature>